<evidence type="ECO:0000313" key="2">
    <source>
        <dbReference type="Proteomes" id="UP001193081"/>
    </source>
</evidence>
<dbReference type="Proteomes" id="UP001193081">
    <property type="component" value="Unassembled WGS sequence"/>
</dbReference>
<organism evidence="1 2">
    <name type="scientific">Candidatus Chloroploca mongolica</name>
    <dbReference type="NCBI Taxonomy" id="2528176"/>
    <lineage>
        <taxon>Bacteria</taxon>
        <taxon>Bacillati</taxon>
        <taxon>Chloroflexota</taxon>
        <taxon>Chloroflexia</taxon>
        <taxon>Chloroflexales</taxon>
        <taxon>Chloroflexineae</taxon>
        <taxon>Oscillochloridaceae</taxon>
        <taxon>Candidatus Chloroploca</taxon>
    </lineage>
</organism>
<dbReference type="EMBL" id="SIJK02000033">
    <property type="protein sequence ID" value="MBP1467378.1"/>
    <property type="molecule type" value="Genomic_DNA"/>
</dbReference>
<comment type="caution">
    <text evidence="1">The sequence shown here is derived from an EMBL/GenBank/DDBJ whole genome shotgun (WGS) entry which is preliminary data.</text>
</comment>
<protein>
    <recommendedName>
        <fullName evidence="3">DUF2281 domain-containing protein</fullName>
    </recommendedName>
</protein>
<accession>A0ABS4DD60</accession>
<sequence>MDITTTQSMPAVKYEAIVQENGHIELRVPFAPGKRVVVFVLQEQEEQDMFVDLTHAATSSLEFWDHPFDDEDWNNA</sequence>
<dbReference type="RefSeq" id="WP_135479579.1">
    <property type="nucleotide sequence ID" value="NZ_SIJK02000033.1"/>
</dbReference>
<reference evidence="1 2" key="1">
    <citation type="submission" date="2021-03" db="EMBL/GenBank/DDBJ databases">
        <authorList>
            <person name="Grouzdev D.S."/>
        </authorList>
    </citation>
    <scope>NUCLEOTIDE SEQUENCE [LARGE SCALE GENOMIC DNA]</scope>
    <source>
        <strain evidence="1 2">M50-1</strain>
    </source>
</reference>
<gene>
    <name evidence="1" type="ORF">EYB53_016820</name>
</gene>
<name>A0ABS4DD60_9CHLR</name>
<proteinExistence type="predicted"/>
<evidence type="ECO:0008006" key="3">
    <source>
        <dbReference type="Google" id="ProtNLM"/>
    </source>
</evidence>
<evidence type="ECO:0000313" key="1">
    <source>
        <dbReference type="EMBL" id="MBP1467378.1"/>
    </source>
</evidence>
<keyword evidence="2" id="KW-1185">Reference proteome</keyword>